<keyword evidence="6" id="KW-0067">ATP-binding</keyword>
<protein>
    <recommendedName>
        <fullName evidence="9">Protein kinase domain-containing protein</fullName>
    </recommendedName>
</protein>
<feature type="domain" description="Protein kinase" evidence="9">
    <location>
        <begin position="30"/>
        <end position="324"/>
    </location>
</feature>
<keyword evidence="2" id="KW-0812">Transmembrane</keyword>
<evidence type="ECO:0000259" key="9">
    <source>
        <dbReference type="PROSITE" id="PS50011"/>
    </source>
</evidence>
<sequence length="441" mass="48910">MLNQNAEYLQSLLLDRFSDEWEVDPKDLTYDVDGAIGQGSFGMVFRGRLTRLTTPAAEYLQLPLAGAGGPVLSPGSTLEDVREFLSEASHMKQFSCNHIVLLRRQPIVIMELMEHGDLATYLRQRMAQDDYSEGCIAPELAIKWAAEIADGMAYLSFKGFVHRDLAARNCLVGSALTVKIGDFGLTRDISDNHYYRKQGRARLPVRWMAPEALLEAYFTSKSDVWEADFKSSHLSCRVACLPVSKWQDICQERLSVLTEKIETMPSTTSHSNPTLTSFHDFPASHSFQRIPSSHRLIALEAMAVGLAGARPTEEEAVKTSYGVVLWEIATFAALPFSGLSHEEVISLVTSGGHLGKQGWPPRFPPVLNLSMLHAHPWSGGGGVVVVTEAHENNHGDFFRRSAPIVDSHWCLFDVPNLRTNVSTAKYSLKSIFGWEFIAASP</sequence>
<dbReference type="FunFam" id="1.10.510.10:FF:000667">
    <property type="entry name" value="Tyrosine-protein kinase receptor"/>
    <property type="match status" value="1"/>
</dbReference>
<dbReference type="InterPro" id="IPR001245">
    <property type="entry name" value="Ser-Thr/Tyr_kinase_cat_dom"/>
</dbReference>
<dbReference type="GO" id="GO:0005886">
    <property type="term" value="C:plasma membrane"/>
    <property type="evidence" value="ECO:0007669"/>
    <property type="project" value="TreeGrafter"/>
</dbReference>
<accession>A0A3P7NKS3</accession>
<dbReference type="PRINTS" id="PR00109">
    <property type="entry name" value="TYRKINASE"/>
</dbReference>
<evidence type="ECO:0000256" key="8">
    <source>
        <dbReference type="ARBA" id="ARBA00023136"/>
    </source>
</evidence>
<dbReference type="InterPro" id="IPR020635">
    <property type="entry name" value="Tyr_kinase_cat_dom"/>
</dbReference>
<keyword evidence="11" id="KW-1185">Reference proteome</keyword>
<dbReference type="PROSITE" id="PS50011">
    <property type="entry name" value="PROTEIN_KINASE_DOM"/>
    <property type="match status" value="1"/>
</dbReference>
<dbReference type="GO" id="GO:0043235">
    <property type="term" value="C:receptor complex"/>
    <property type="evidence" value="ECO:0007669"/>
    <property type="project" value="TreeGrafter"/>
</dbReference>
<keyword evidence="3" id="KW-0732">Signal</keyword>
<evidence type="ECO:0000313" key="10">
    <source>
        <dbReference type="EMBL" id="VDN09979.1"/>
    </source>
</evidence>
<keyword evidence="4" id="KW-0677">Repeat</keyword>
<dbReference type="InterPro" id="IPR008266">
    <property type="entry name" value="Tyr_kinase_AS"/>
</dbReference>
<evidence type="ECO:0000256" key="1">
    <source>
        <dbReference type="ARBA" id="ARBA00004479"/>
    </source>
</evidence>
<dbReference type="PANTHER" id="PTHR24416:SF525">
    <property type="entry name" value="INSULIN-LIKE RECEPTOR"/>
    <property type="match status" value="1"/>
</dbReference>
<evidence type="ECO:0000256" key="7">
    <source>
        <dbReference type="ARBA" id="ARBA00022989"/>
    </source>
</evidence>
<dbReference type="GO" id="GO:0005524">
    <property type="term" value="F:ATP binding"/>
    <property type="evidence" value="ECO:0007669"/>
    <property type="project" value="InterPro"/>
</dbReference>
<evidence type="ECO:0000256" key="2">
    <source>
        <dbReference type="ARBA" id="ARBA00022692"/>
    </source>
</evidence>
<evidence type="ECO:0000256" key="5">
    <source>
        <dbReference type="ARBA" id="ARBA00022741"/>
    </source>
</evidence>
<gene>
    <name evidence="10" type="ORF">DILT_LOCUS5810</name>
</gene>
<name>A0A3P7NKS3_DIBLA</name>
<keyword evidence="5" id="KW-0547">Nucleotide-binding</keyword>
<evidence type="ECO:0000256" key="4">
    <source>
        <dbReference type="ARBA" id="ARBA00022737"/>
    </source>
</evidence>
<dbReference type="EMBL" id="UYRU01048204">
    <property type="protein sequence ID" value="VDN09979.1"/>
    <property type="molecule type" value="Genomic_DNA"/>
</dbReference>
<dbReference type="Proteomes" id="UP000281553">
    <property type="component" value="Unassembled WGS sequence"/>
</dbReference>
<dbReference type="PROSITE" id="PS00109">
    <property type="entry name" value="PROTEIN_KINASE_TYR"/>
    <property type="match status" value="1"/>
</dbReference>
<dbReference type="PANTHER" id="PTHR24416">
    <property type="entry name" value="TYROSINE-PROTEIN KINASE RECEPTOR"/>
    <property type="match status" value="1"/>
</dbReference>
<evidence type="ECO:0000256" key="3">
    <source>
        <dbReference type="ARBA" id="ARBA00022729"/>
    </source>
</evidence>
<dbReference type="OrthoDB" id="6281747at2759"/>
<dbReference type="AlphaFoldDB" id="A0A3P7NKS3"/>
<organism evidence="10 11">
    <name type="scientific">Dibothriocephalus latus</name>
    <name type="common">Fish tapeworm</name>
    <name type="synonym">Diphyllobothrium latum</name>
    <dbReference type="NCBI Taxonomy" id="60516"/>
    <lineage>
        <taxon>Eukaryota</taxon>
        <taxon>Metazoa</taxon>
        <taxon>Spiralia</taxon>
        <taxon>Lophotrochozoa</taxon>
        <taxon>Platyhelminthes</taxon>
        <taxon>Cestoda</taxon>
        <taxon>Eucestoda</taxon>
        <taxon>Diphyllobothriidea</taxon>
        <taxon>Diphyllobothriidae</taxon>
        <taxon>Dibothriocephalus</taxon>
    </lineage>
</organism>
<proteinExistence type="predicted"/>
<dbReference type="SUPFAM" id="SSF56112">
    <property type="entry name" value="Protein kinase-like (PK-like)"/>
    <property type="match status" value="1"/>
</dbReference>
<dbReference type="Pfam" id="PF07714">
    <property type="entry name" value="PK_Tyr_Ser-Thr"/>
    <property type="match status" value="1"/>
</dbReference>
<evidence type="ECO:0000256" key="6">
    <source>
        <dbReference type="ARBA" id="ARBA00022840"/>
    </source>
</evidence>
<reference evidence="10 11" key="1">
    <citation type="submission" date="2018-11" db="EMBL/GenBank/DDBJ databases">
        <authorList>
            <consortium name="Pathogen Informatics"/>
        </authorList>
    </citation>
    <scope>NUCLEOTIDE SEQUENCE [LARGE SCALE GENOMIC DNA]</scope>
</reference>
<dbReference type="GO" id="GO:0007169">
    <property type="term" value="P:cell surface receptor protein tyrosine kinase signaling pathway"/>
    <property type="evidence" value="ECO:0007669"/>
    <property type="project" value="TreeGrafter"/>
</dbReference>
<keyword evidence="8" id="KW-0472">Membrane</keyword>
<dbReference type="GO" id="GO:0004714">
    <property type="term" value="F:transmembrane receptor protein tyrosine kinase activity"/>
    <property type="evidence" value="ECO:0007669"/>
    <property type="project" value="TreeGrafter"/>
</dbReference>
<dbReference type="SMART" id="SM00219">
    <property type="entry name" value="TyrKc"/>
    <property type="match status" value="1"/>
</dbReference>
<keyword evidence="7" id="KW-1133">Transmembrane helix</keyword>
<dbReference type="InterPro" id="IPR050122">
    <property type="entry name" value="RTK"/>
</dbReference>
<dbReference type="Gene3D" id="3.30.200.20">
    <property type="entry name" value="Phosphorylase Kinase, domain 1"/>
    <property type="match status" value="1"/>
</dbReference>
<dbReference type="InterPro" id="IPR011009">
    <property type="entry name" value="Kinase-like_dom_sf"/>
</dbReference>
<dbReference type="InterPro" id="IPR000719">
    <property type="entry name" value="Prot_kinase_dom"/>
</dbReference>
<comment type="subcellular location">
    <subcellularLocation>
        <location evidence="1">Membrane</location>
        <topology evidence="1">Single-pass type I membrane protein</topology>
    </subcellularLocation>
</comment>
<dbReference type="Gene3D" id="1.10.510.10">
    <property type="entry name" value="Transferase(Phosphotransferase) domain 1"/>
    <property type="match status" value="1"/>
</dbReference>
<evidence type="ECO:0000313" key="11">
    <source>
        <dbReference type="Proteomes" id="UP000281553"/>
    </source>
</evidence>